<reference evidence="2" key="1">
    <citation type="journal article" date="2014" name="Proc. Natl. Acad. Sci. U.S.A.">
        <title>Extensive sampling of basidiomycete genomes demonstrates inadequacy of the white-rot/brown-rot paradigm for wood decay fungi.</title>
        <authorList>
            <person name="Riley R."/>
            <person name="Salamov A.A."/>
            <person name="Brown D.W."/>
            <person name="Nagy L.G."/>
            <person name="Floudas D."/>
            <person name="Held B.W."/>
            <person name="Levasseur A."/>
            <person name="Lombard V."/>
            <person name="Morin E."/>
            <person name="Otillar R."/>
            <person name="Lindquist E.A."/>
            <person name="Sun H."/>
            <person name="LaButti K.M."/>
            <person name="Schmutz J."/>
            <person name="Jabbour D."/>
            <person name="Luo H."/>
            <person name="Baker S.E."/>
            <person name="Pisabarro A.G."/>
            <person name="Walton J.D."/>
            <person name="Blanchette R.A."/>
            <person name="Henrissat B."/>
            <person name="Martin F."/>
            <person name="Cullen D."/>
            <person name="Hibbett D.S."/>
            <person name="Grigoriev I.V."/>
        </authorList>
    </citation>
    <scope>NUCLEOTIDE SEQUENCE [LARGE SCALE GENOMIC DNA]</scope>
    <source>
        <strain evidence="2">CBS 339.88</strain>
    </source>
</reference>
<proteinExistence type="predicted"/>
<sequence length="388" mass="43911">MLGIEEAMHCPKCGLFVEEHRRSKTDAGSQTILGADDPGDLTLKPHCEILEMDAHINHMDAVIHQLRRQRATASLRRNAYTLIACLPVEIISDIFLFAFAASCPIEQPQDTPLATTLPLVLGRVCSHWRRIAWGLSELWSTFHCRISRKRSSALAALLKEWLARSGERLLTVRISMDDEDSWRDAVSPTEIIDALILHCHRWLHISLTIPESWYDRLAHVDGKVENLETLAIRPPGFIFVLKTVVAFFNAPLLQGISASHYYLHDLQFPWNQLQQVVLETASADEVLELMRRCPDLNSCRFEDLNDSEGTFLVDIVIHSKMQFLDVSFDPLSVGLPETHSSPLSSIEALIERSQCPLKTVQIKGPSLDEQDIINFLTHNDSINDVRNK</sequence>
<evidence type="ECO:0000313" key="2">
    <source>
        <dbReference type="Proteomes" id="UP000027222"/>
    </source>
</evidence>
<protein>
    <recommendedName>
        <fullName evidence="3">F-box domain-containing protein</fullName>
    </recommendedName>
</protein>
<gene>
    <name evidence="1" type="ORF">GALMADRAFT_739789</name>
</gene>
<keyword evidence="2" id="KW-1185">Reference proteome</keyword>
<dbReference type="EMBL" id="KL142387">
    <property type="protein sequence ID" value="KDR72892.1"/>
    <property type="molecule type" value="Genomic_DNA"/>
</dbReference>
<accession>A0A067SS71</accession>
<name>A0A067SS71_GALM3</name>
<evidence type="ECO:0008006" key="3">
    <source>
        <dbReference type="Google" id="ProtNLM"/>
    </source>
</evidence>
<dbReference type="HOGENOM" id="CLU_018544_14_2_1"/>
<evidence type="ECO:0000313" key="1">
    <source>
        <dbReference type="EMBL" id="KDR72892.1"/>
    </source>
</evidence>
<dbReference type="OrthoDB" id="3139566at2759"/>
<dbReference type="STRING" id="685588.A0A067SS71"/>
<organism evidence="1 2">
    <name type="scientific">Galerina marginata (strain CBS 339.88)</name>
    <dbReference type="NCBI Taxonomy" id="685588"/>
    <lineage>
        <taxon>Eukaryota</taxon>
        <taxon>Fungi</taxon>
        <taxon>Dikarya</taxon>
        <taxon>Basidiomycota</taxon>
        <taxon>Agaricomycotina</taxon>
        <taxon>Agaricomycetes</taxon>
        <taxon>Agaricomycetidae</taxon>
        <taxon>Agaricales</taxon>
        <taxon>Agaricineae</taxon>
        <taxon>Strophariaceae</taxon>
        <taxon>Galerina</taxon>
    </lineage>
</organism>
<dbReference type="Proteomes" id="UP000027222">
    <property type="component" value="Unassembled WGS sequence"/>
</dbReference>
<dbReference type="AlphaFoldDB" id="A0A067SS71"/>